<protein>
    <submittedName>
        <fullName evidence="1">Uncharacterized protein</fullName>
    </submittedName>
</protein>
<proteinExistence type="predicted"/>
<name>A0A0E9P7Q4_ANGAN</name>
<reference evidence="1" key="2">
    <citation type="journal article" date="2015" name="Fish Shellfish Immunol.">
        <title>Early steps in the European eel (Anguilla anguilla)-Vibrio vulnificus interaction in the gills: Role of the RtxA13 toxin.</title>
        <authorList>
            <person name="Callol A."/>
            <person name="Pajuelo D."/>
            <person name="Ebbesson L."/>
            <person name="Teles M."/>
            <person name="MacKenzie S."/>
            <person name="Amaro C."/>
        </authorList>
    </citation>
    <scope>NUCLEOTIDE SEQUENCE</scope>
</reference>
<reference evidence="1" key="1">
    <citation type="submission" date="2014-11" db="EMBL/GenBank/DDBJ databases">
        <authorList>
            <person name="Amaro Gonzalez C."/>
        </authorList>
    </citation>
    <scope>NUCLEOTIDE SEQUENCE</scope>
</reference>
<sequence>MLNSFTENIIFITTSCCEYEVDFFHGS</sequence>
<organism evidence="1">
    <name type="scientific">Anguilla anguilla</name>
    <name type="common">European freshwater eel</name>
    <name type="synonym">Muraena anguilla</name>
    <dbReference type="NCBI Taxonomy" id="7936"/>
    <lineage>
        <taxon>Eukaryota</taxon>
        <taxon>Metazoa</taxon>
        <taxon>Chordata</taxon>
        <taxon>Craniata</taxon>
        <taxon>Vertebrata</taxon>
        <taxon>Euteleostomi</taxon>
        <taxon>Actinopterygii</taxon>
        <taxon>Neopterygii</taxon>
        <taxon>Teleostei</taxon>
        <taxon>Anguilliformes</taxon>
        <taxon>Anguillidae</taxon>
        <taxon>Anguilla</taxon>
    </lineage>
</organism>
<dbReference type="EMBL" id="GBXM01108497">
    <property type="protein sequence ID" value="JAH00080.1"/>
    <property type="molecule type" value="Transcribed_RNA"/>
</dbReference>
<accession>A0A0E9P7Q4</accession>
<dbReference type="AlphaFoldDB" id="A0A0E9P7Q4"/>
<evidence type="ECO:0000313" key="1">
    <source>
        <dbReference type="EMBL" id="JAH00080.1"/>
    </source>
</evidence>